<evidence type="ECO:0008006" key="5">
    <source>
        <dbReference type="Google" id="ProtNLM"/>
    </source>
</evidence>
<dbReference type="InterPro" id="IPR008949">
    <property type="entry name" value="Isoprenoid_synthase_dom_sf"/>
</dbReference>
<sequence>MIAKIALERTQDSKRLASLLRSLINEFPNAVPNLNSKSQRPDPRVQQIVRENLQQWDLGLPSHSYEKAFIAGHSIAITAYHHVSSPQLQADIALFTGLAILVDDAAMGIPAIEEFVPRFVSGSRQLHPSLDRFVESVHTLAAYFPPFAANIVLSSTIDYVNSELYQRQEKENMYLERGSIPYTKYMRSKDGYGEAYAACIWPKSVFPDTKKYVQAIPDTMEYLTLINDIFSYYKEIEAGETGTFVLNFATANQQTGLDALEDLITYLLVLVERESRYRLVELLPDLLS</sequence>
<comment type="similarity">
    <text evidence="1">Belongs to the trichodiene synthase family.</text>
</comment>
<reference evidence="3" key="1">
    <citation type="submission" date="2022-07" db="EMBL/GenBank/DDBJ databases">
        <title>Genome Sequence of Physisporinus lineatus.</title>
        <authorList>
            <person name="Buettner E."/>
        </authorList>
    </citation>
    <scope>NUCLEOTIDE SEQUENCE</scope>
    <source>
        <strain evidence="3">VT162</strain>
    </source>
</reference>
<dbReference type="Proteomes" id="UP001212997">
    <property type="component" value="Unassembled WGS sequence"/>
</dbReference>
<gene>
    <name evidence="3" type="ORF">NLI96_g4194</name>
</gene>
<accession>A0AAD5YK51</accession>
<organism evidence="3 4">
    <name type="scientific">Meripilus lineatus</name>
    <dbReference type="NCBI Taxonomy" id="2056292"/>
    <lineage>
        <taxon>Eukaryota</taxon>
        <taxon>Fungi</taxon>
        <taxon>Dikarya</taxon>
        <taxon>Basidiomycota</taxon>
        <taxon>Agaricomycotina</taxon>
        <taxon>Agaricomycetes</taxon>
        <taxon>Polyporales</taxon>
        <taxon>Meripilaceae</taxon>
        <taxon>Meripilus</taxon>
    </lineage>
</organism>
<dbReference type="EMBL" id="JANAWD010000119">
    <property type="protein sequence ID" value="KAJ3486495.1"/>
    <property type="molecule type" value="Genomic_DNA"/>
</dbReference>
<evidence type="ECO:0000313" key="4">
    <source>
        <dbReference type="Proteomes" id="UP001212997"/>
    </source>
</evidence>
<name>A0AAD5YK51_9APHY</name>
<evidence type="ECO:0000256" key="2">
    <source>
        <dbReference type="ARBA" id="ARBA00023239"/>
    </source>
</evidence>
<comment type="caution">
    <text evidence="3">The sequence shown here is derived from an EMBL/GenBank/DDBJ whole genome shotgun (WGS) entry which is preliminary data.</text>
</comment>
<dbReference type="Pfam" id="PF06330">
    <property type="entry name" value="TRI5"/>
    <property type="match status" value="1"/>
</dbReference>
<protein>
    <recommendedName>
        <fullName evidence="5">Terpenoid synthase</fullName>
    </recommendedName>
</protein>
<evidence type="ECO:0000313" key="3">
    <source>
        <dbReference type="EMBL" id="KAJ3486495.1"/>
    </source>
</evidence>
<dbReference type="Gene3D" id="1.10.600.10">
    <property type="entry name" value="Farnesyl Diphosphate Synthase"/>
    <property type="match status" value="1"/>
</dbReference>
<dbReference type="SUPFAM" id="SSF48576">
    <property type="entry name" value="Terpenoid synthases"/>
    <property type="match status" value="1"/>
</dbReference>
<proteinExistence type="inferred from homology"/>
<keyword evidence="4" id="KW-1185">Reference proteome</keyword>
<dbReference type="AlphaFoldDB" id="A0AAD5YK51"/>
<dbReference type="GO" id="GO:0016838">
    <property type="term" value="F:carbon-oxygen lyase activity, acting on phosphates"/>
    <property type="evidence" value="ECO:0007669"/>
    <property type="project" value="InterPro"/>
</dbReference>
<keyword evidence="2" id="KW-0456">Lyase</keyword>
<dbReference type="InterPro" id="IPR024652">
    <property type="entry name" value="Trichodiene_synth"/>
</dbReference>
<evidence type="ECO:0000256" key="1">
    <source>
        <dbReference type="ARBA" id="ARBA00007946"/>
    </source>
</evidence>